<reference evidence="2" key="1">
    <citation type="submission" date="2013-08" db="EMBL/GenBank/DDBJ databases">
        <authorList>
            <person name="Mendez C."/>
            <person name="Richter M."/>
            <person name="Ferrer M."/>
            <person name="Sanchez J."/>
        </authorList>
    </citation>
    <scope>NUCLEOTIDE SEQUENCE</scope>
</reference>
<dbReference type="PANTHER" id="PTHR35004">
    <property type="entry name" value="TRANSPOSASE RV3428C-RELATED"/>
    <property type="match status" value="1"/>
</dbReference>
<feature type="non-terminal residue" evidence="2">
    <location>
        <position position="262"/>
    </location>
</feature>
<dbReference type="SUPFAM" id="SSF53098">
    <property type="entry name" value="Ribonuclease H-like"/>
    <property type="match status" value="1"/>
</dbReference>
<accession>T1CG36</accession>
<protein>
    <submittedName>
        <fullName evidence="2">Integrase catalytic region</fullName>
    </submittedName>
</protein>
<name>T1CG36_9ZZZZ</name>
<dbReference type="PROSITE" id="PS50994">
    <property type="entry name" value="INTEGRASE"/>
    <property type="match status" value="1"/>
</dbReference>
<dbReference type="PANTHER" id="PTHR35004:SF8">
    <property type="entry name" value="TRANSPOSASE RV3428C-RELATED"/>
    <property type="match status" value="1"/>
</dbReference>
<dbReference type="InterPro" id="IPR036397">
    <property type="entry name" value="RNaseH_sf"/>
</dbReference>
<reference evidence="2" key="2">
    <citation type="journal article" date="2014" name="ISME J.">
        <title>Microbial stratification in low pH oxic and suboxic macroscopic growths along an acid mine drainage.</title>
        <authorList>
            <person name="Mendez-Garcia C."/>
            <person name="Mesa V."/>
            <person name="Sprenger R.R."/>
            <person name="Richter M."/>
            <person name="Diez M.S."/>
            <person name="Solano J."/>
            <person name="Bargiela R."/>
            <person name="Golyshina O.V."/>
            <person name="Manteca A."/>
            <person name="Ramos J.L."/>
            <person name="Gallego J.R."/>
            <person name="Llorente I."/>
            <person name="Martins Dos Santos V.A."/>
            <person name="Jensen O.N."/>
            <person name="Pelaez A.I."/>
            <person name="Sanchez J."/>
            <person name="Ferrer M."/>
        </authorList>
    </citation>
    <scope>NUCLEOTIDE SEQUENCE</scope>
</reference>
<dbReference type="InterPro" id="IPR012337">
    <property type="entry name" value="RNaseH-like_sf"/>
</dbReference>
<evidence type="ECO:0000313" key="2">
    <source>
        <dbReference type="EMBL" id="EQD65219.1"/>
    </source>
</evidence>
<sequence length="262" mass="30459">MSFETVKLGFKPIERNKAKLVRRNFKVIDIVEIFEHWYSGRSILTMTSSLGLDAKTIRKYLTVAKDQGIVPGGERIDRSYWVELANRSFPEITDANARSKTFPSIDIYHDAIEEMIQNNKIATIYQRLRDENGLAVGITSFRKYISEQFPDQSQRNKATVLRPVYIAGDEAQIDYGYMGKFYDPVLQKIRRLWVFVMILTYSRYMFVAPVMNLDSYSWIKCHIAAFEFFGGVPKRLVIDNLKTGVSKPDLYDPKINRSYQEM</sequence>
<evidence type="ECO:0000259" key="1">
    <source>
        <dbReference type="PROSITE" id="PS50994"/>
    </source>
</evidence>
<organism evidence="2">
    <name type="scientific">mine drainage metagenome</name>
    <dbReference type="NCBI Taxonomy" id="410659"/>
    <lineage>
        <taxon>unclassified sequences</taxon>
        <taxon>metagenomes</taxon>
        <taxon>ecological metagenomes</taxon>
    </lineage>
</organism>
<dbReference type="AlphaFoldDB" id="T1CG36"/>
<proteinExistence type="predicted"/>
<dbReference type="EMBL" id="AUZX01006117">
    <property type="protein sequence ID" value="EQD65219.1"/>
    <property type="molecule type" value="Genomic_DNA"/>
</dbReference>
<dbReference type="GO" id="GO:0015074">
    <property type="term" value="P:DNA integration"/>
    <property type="evidence" value="ECO:0007669"/>
    <property type="project" value="InterPro"/>
</dbReference>
<feature type="domain" description="Integrase catalytic" evidence="1">
    <location>
        <begin position="159"/>
        <end position="262"/>
    </location>
</feature>
<dbReference type="Pfam" id="PF00665">
    <property type="entry name" value="rve"/>
    <property type="match status" value="1"/>
</dbReference>
<gene>
    <name evidence="2" type="ORF">B1A_08569</name>
</gene>
<dbReference type="GO" id="GO:0003676">
    <property type="term" value="F:nucleic acid binding"/>
    <property type="evidence" value="ECO:0007669"/>
    <property type="project" value="InterPro"/>
</dbReference>
<comment type="caution">
    <text evidence="2">The sequence shown here is derived from an EMBL/GenBank/DDBJ whole genome shotgun (WGS) entry which is preliminary data.</text>
</comment>
<dbReference type="Gene3D" id="3.30.420.10">
    <property type="entry name" value="Ribonuclease H-like superfamily/Ribonuclease H"/>
    <property type="match status" value="1"/>
</dbReference>
<dbReference type="InterPro" id="IPR001584">
    <property type="entry name" value="Integrase_cat-core"/>
</dbReference>